<evidence type="ECO:0000313" key="3">
    <source>
        <dbReference type="Proteomes" id="UP000220034"/>
    </source>
</evidence>
<keyword evidence="3" id="KW-1185">Reference proteome</keyword>
<feature type="chain" id="PRO_5013107223" description="Dihydrodipicolinate reductase" evidence="1">
    <location>
        <begin position="23"/>
        <end position="124"/>
    </location>
</feature>
<dbReference type="OrthoDB" id="7874348at2"/>
<sequence>MKLSGFLKALAVGITLTVPAMAQQVGRITSEEVFRAYALNRLWLADGGQVEIFADGRLRADWGGRILNAQWQWDAQRQMMCREGDFDGAARPYECQIISLTETGMSISRFEGRGPTFRFVEAVE</sequence>
<evidence type="ECO:0000256" key="1">
    <source>
        <dbReference type="SAM" id="SignalP"/>
    </source>
</evidence>
<reference evidence="3" key="1">
    <citation type="submission" date="2017-09" db="EMBL/GenBank/DDBJ databases">
        <authorList>
            <person name="Varghese N."/>
            <person name="Submissions S."/>
        </authorList>
    </citation>
    <scope>NUCLEOTIDE SEQUENCE [LARGE SCALE GENOMIC DNA]</scope>
    <source>
        <strain evidence="3">C7</strain>
    </source>
</reference>
<evidence type="ECO:0008006" key="4">
    <source>
        <dbReference type="Google" id="ProtNLM"/>
    </source>
</evidence>
<keyword evidence="1" id="KW-0732">Signal</keyword>
<name>A0A2C9CR22_9RHOB</name>
<gene>
    <name evidence="2" type="ORF">SAMN06273572_102302</name>
</gene>
<proteinExistence type="predicted"/>
<protein>
    <recommendedName>
        <fullName evidence="4">Dihydrodipicolinate reductase</fullName>
    </recommendedName>
</protein>
<feature type="signal peptide" evidence="1">
    <location>
        <begin position="1"/>
        <end position="22"/>
    </location>
</feature>
<dbReference type="RefSeq" id="WP_097929198.1">
    <property type="nucleotide sequence ID" value="NZ_OCTN01000002.1"/>
</dbReference>
<dbReference type="EMBL" id="OCTN01000002">
    <property type="protein sequence ID" value="SOH93625.1"/>
    <property type="molecule type" value="Genomic_DNA"/>
</dbReference>
<dbReference type="Proteomes" id="UP000220034">
    <property type="component" value="Unassembled WGS sequence"/>
</dbReference>
<accession>A0A2C9CR22</accession>
<dbReference type="AlphaFoldDB" id="A0A2C9CR22"/>
<evidence type="ECO:0000313" key="2">
    <source>
        <dbReference type="EMBL" id="SOH93625.1"/>
    </source>
</evidence>
<organism evidence="2 3">
    <name type="scientific">Pontivivens marinum</name>
    <dbReference type="NCBI Taxonomy" id="1690039"/>
    <lineage>
        <taxon>Bacteria</taxon>
        <taxon>Pseudomonadati</taxon>
        <taxon>Pseudomonadota</taxon>
        <taxon>Alphaproteobacteria</taxon>
        <taxon>Rhodobacterales</taxon>
        <taxon>Paracoccaceae</taxon>
        <taxon>Pontivivens</taxon>
    </lineage>
</organism>